<dbReference type="Proteomes" id="UP000604046">
    <property type="component" value="Unassembled WGS sequence"/>
</dbReference>
<evidence type="ECO:0000256" key="1">
    <source>
        <dbReference type="SAM" id="MobiDB-lite"/>
    </source>
</evidence>
<sequence>MADNEDFDFSALAVSRWIWAASSVQKMPGGLQKVLGGQWNPRYMVLGAHTGCLHWFRDDGPEAILGQERGHLSLAEVSKIESVIDDEPDTKRLLLWDMLGNPALTVRASSEVVEAWKKALSAAKMHKTNVKEGMFTSHGWVDASYSEHVEPPEPLEVDTCIEYDDTRVPLMGFAFESQETASGPLQCFALGALGTLAGPKLKLRCLVICRGRLLRFEPREFALLGEAKGEVKLATLQNVAHQNSYVIADQARVRLIFKTPNAQMWAACLRNADAFLCPSPCAQDDASKPGRSHSRLARLMRGMSSLVKQHTLPLLWCNGIVVLALLLQGSVFFWLFVLALNLLTCWKTESDLHKPVQSATETCRSDELDFAASLHPIAVGSNAGCVEDGKAEGILVRSHGYSTHKQKEGSQEAMYELRRAFTLAAPSTSKHSHVARIGLEVLGLEAPAPSDLPTYCIVNLQIPDGAPNILQGADAKCSSAIFCFAARAGTESAILEPEGRQDPALQLLRRFCRCAEDDNKMRNKLKALCQITDSKNSIPSVLQSLSGKPALLGKSAKIYTGPGYIEIDIDISSCAYVNRLSLHQMRSQLGSLQLDFALIIQGDSDAELPERVWASSTLRFVDLDEIMNAPVSQGPLQKQSETTSLHKRPPASFFD</sequence>
<dbReference type="PANTHER" id="PTHR31558">
    <property type="entry name" value="CW14 PROTEIN"/>
    <property type="match status" value="1"/>
</dbReference>
<proteinExistence type="predicted"/>
<keyword evidence="4" id="KW-1185">Reference proteome</keyword>
<dbReference type="OrthoDB" id="9970435at2759"/>
<evidence type="ECO:0000313" key="3">
    <source>
        <dbReference type="EMBL" id="CAE7375211.1"/>
    </source>
</evidence>
<dbReference type="AlphaFoldDB" id="A0A812QHY4"/>
<feature type="compositionally biased region" description="Polar residues" evidence="1">
    <location>
        <begin position="631"/>
        <end position="643"/>
    </location>
</feature>
<gene>
    <name evidence="3" type="ORF">SNAT2548_LOCUS20496</name>
</gene>
<dbReference type="InterPro" id="IPR009769">
    <property type="entry name" value="EDR2_C"/>
</dbReference>
<feature type="domain" description="Protein ENHANCED DISEASE RESISTANCE 2 C-terminal" evidence="2">
    <location>
        <begin position="391"/>
        <end position="619"/>
    </location>
</feature>
<comment type="caution">
    <text evidence="3">The sequence shown here is derived from an EMBL/GenBank/DDBJ whole genome shotgun (WGS) entry which is preliminary data.</text>
</comment>
<evidence type="ECO:0000259" key="2">
    <source>
        <dbReference type="Pfam" id="PF07059"/>
    </source>
</evidence>
<protein>
    <recommendedName>
        <fullName evidence="2">Protein ENHANCED DISEASE RESISTANCE 2 C-terminal domain-containing protein</fullName>
    </recommendedName>
</protein>
<feature type="region of interest" description="Disordered" evidence="1">
    <location>
        <begin position="631"/>
        <end position="655"/>
    </location>
</feature>
<dbReference type="EMBL" id="CAJNDS010002212">
    <property type="protein sequence ID" value="CAE7375211.1"/>
    <property type="molecule type" value="Genomic_DNA"/>
</dbReference>
<dbReference type="Pfam" id="PF07059">
    <property type="entry name" value="EDR2_C"/>
    <property type="match status" value="1"/>
</dbReference>
<organism evidence="3 4">
    <name type="scientific">Symbiodinium natans</name>
    <dbReference type="NCBI Taxonomy" id="878477"/>
    <lineage>
        <taxon>Eukaryota</taxon>
        <taxon>Sar</taxon>
        <taxon>Alveolata</taxon>
        <taxon>Dinophyceae</taxon>
        <taxon>Suessiales</taxon>
        <taxon>Symbiodiniaceae</taxon>
        <taxon>Symbiodinium</taxon>
    </lineage>
</organism>
<accession>A0A812QHY4</accession>
<name>A0A812QHY4_9DINO</name>
<reference evidence="3" key="1">
    <citation type="submission" date="2021-02" db="EMBL/GenBank/DDBJ databases">
        <authorList>
            <person name="Dougan E. K."/>
            <person name="Rhodes N."/>
            <person name="Thang M."/>
            <person name="Chan C."/>
        </authorList>
    </citation>
    <scope>NUCLEOTIDE SEQUENCE</scope>
</reference>
<evidence type="ECO:0000313" key="4">
    <source>
        <dbReference type="Proteomes" id="UP000604046"/>
    </source>
</evidence>